<dbReference type="Proteomes" id="UP001041814">
    <property type="component" value="Unassembled WGS sequence"/>
</dbReference>
<sequence>MTWTLVAAAAAAAAAAGAAARADTVLHVGPRNTNAAYVFEWLGERAVVVATQGRVGASVGGRGATRIATLDAPYTSSYVTSDPDCPGADSEVRHDVLKLAVVRLSGSARRGSSKVVDIGTDTTLSGCNAGRVVPFGSPTDEGVVTRHLAAELRPSMADLTPGTVLAGPSEDADVSLFPSADLVGFSAGNVTFQASGRVYAQSVVDGWLVLDLGGGQRGYTRFAVDANGAETWIAADWSAGVPTAVYETTMVKPAAGAGFGGTLRASRLWESGVYVGTNTPFYFDLYRDGTGSRVSKDLAEGTETRMPVTWGFEGTDLVTRRPVGSSGTVARRQWVPLRNSGSTRFVMESETRIQPDGSSELYVRPRVNFYVNEGPGTPPAAP</sequence>
<proteinExistence type="predicted"/>
<evidence type="ECO:0000313" key="3">
    <source>
        <dbReference type="Proteomes" id="UP001041814"/>
    </source>
</evidence>
<comment type="caution">
    <text evidence="2">The sequence shown here is derived from an EMBL/GenBank/DDBJ whole genome shotgun (WGS) entry which is preliminary data.</text>
</comment>
<feature type="chain" id="PRO_5045761118" evidence="1">
    <location>
        <begin position="23"/>
        <end position="382"/>
    </location>
</feature>
<dbReference type="EMBL" id="NRRU01000027">
    <property type="protein sequence ID" value="MBK1712925.1"/>
    <property type="molecule type" value="Genomic_DNA"/>
</dbReference>
<organism evidence="2 3">
    <name type="scientific">Rubrivivax gelatinosus</name>
    <name type="common">Rhodocyclus gelatinosus</name>
    <name type="synonym">Rhodopseudomonas gelatinosa</name>
    <dbReference type="NCBI Taxonomy" id="28068"/>
    <lineage>
        <taxon>Bacteria</taxon>
        <taxon>Pseudomonadati</taxon>
        <taxon>Pseudomonadota</taxon>
        <taxon>Betaproteobacteria</taxon>
        <taxon>Burkholderiales</taxon>
        <taxon>Sphaerotilaceae</taxon>
        <taxon>Rubrivivax</taxon>
    </lineage>
</organism>
<reference evidence="2" key="1">
    <citation type="submission" date="2017-08" db="EMBL/GenBank/DDBJ databases">
        <authorList>
            <person name="Imhoff J.F."/>
            <person name="Rahn T."/>
            <person name="Kuenzel S."/>
            <person name="Neulinger S.C."/>
        </authorList>
    </citation>
    <scope>NUCLEOTIDE SEQUENCE</scope>
    <source>
        <strain evidence="2">IM 151</strain>
    </source>
</reference>
<evidence type="ECO:0000313" key="2">
    <source>
        <dbReference type="EMBL" id="MBK1712925.1"/>
    </source>
</evidence>
<keyword evidence="3" id="KW-1185">Reference proteome</keyword>
<gene>
    <name evidence="2" type="ORF">CKO43_09055</name>
</gene>
<reference evidence="2" key="2">
    <citation type="journal article" date="2020" name="Microorganisms">
        <title>Osmotic Adaptation and Compatible Solute Biosynthesis of Phototrophic Bacteria as Revealed from Genome Analyses.</title>
        <authorList>
            <person name="Imhoff J.F."/>
            <person name="Rahn T."/>
            <person name="Kunzel S."/>
            <person name="Keller A."/>
            <person name="Neulinger S.C."/>
        </authorList>
    </citation>
    <scope>NUCLEOTIDE SEQUENCE</scope>
    <source>
        <strain evidence="2">IM 151</strain>
    </source>
</reference>
<keyword evidence="1" id="KW-0732">Signal</keyword>
<evidence type="ECO:0000256" key="1">
    <source>
        <dbReference type="SAM" id="SignalP"/>
    </source>
</evidence>
<accession>A0ABS1DUP6</accession>
<feature type="signal peptide" evidence="1">
    <location>
        <begin position="1"/>
        <end position="22"/>
    </location>
</feature>
<name>A0ABS1DUP6_RUBGE</name>
<protein>
    <submittedName>
        <fullName evidence="2">Uncharacterized protein</fullName>
    </submittedName>
</protein>